<evidence type="ECO:0000256" key="5">
    <source>
        <dbReference type="ARBA" id="ARBA00023004"/>
    </source>
</evidence>
<protein>
    <submittedName>
        <fullName evidence="9">C-type cytochrome</fullName>
    </submittedName>
</protein>
<feature type="domain" description="Cytochrome c" evidence="8">
    <location>
        <begin position="25"/>
        <end position="122"/>
    </location>
</feature>
<feature type="chain" id="PRO_5045412026" evidence="7">
    <location>
        <begin position="24"/>
        <end position="123"/>
    </location>
</feature>
<organism evidence="9 10">
    <name type="scientific">Dongia rigui</name>
    <dbReference type="NCBI Taxonomy" id="940149"/>
    <lineage>
        <taxon>Bacteria</taxon>
        <taxon>Pseudomonadati</taxon>
        <taxon>Pseudomonadota</taxon>
        <taxon>Alphaproteobacteria</taxon>
        <taxon>Rhodospirillales</taxon>
        <taxon>Dongiaceae</taxon>
        <taxon>Dongia</taxon>
    </lineage>
</organism>
<dbReference type="PRINTS" id="PR00604">
    <property type="entry name" value="CYTCHRMECIAB"/>
</dbReference>
<dbReference type="InterPro" id="IPR002327">
    <property type="entry name" value="Cyt_c_1A/1B"/>
</dbReference>
<dbReference type="EMBL" id="JAXCLX010000001">
    <property type="protein sequence ID" value="MDY0871670.1"/>
    <property type="molecule type" value="Genomic_DNA"/>
</dbReference>
<gene>
    <name evidence="9" type="ORF">SMD31_07040</name>
</gene>
<keyword evidence="10" id="KW-1185">Reference proteome</keyword>
<dbReference type="Gene3D" id="1.10.760.10">
    <property type="entry name" value="Cytochrome c-like domain"/>
    <property type="match status" value="1"/>
</dbReference>
<dbReference type="PROSITE" id="PS51007">
    <property type="entry name" value="CYTC"/>
    <property type="match status" value="1"/>
</dbReference>
<dbReference type="Proteomes" id="UP001271769">
    <property type="component" value="Unassembled WGS sequence"/>
</dbReference>
<evidence type="ECO:0000256" key="6">
    <source>
        <dbReference type="PROSITE-ProRule" id="PRU00433"/>
    </source>
</evidence>
<evidence type="ECO:0000256" key="7">
    <source>
        <dbReference type="SAM" id="SignalP"/>
    </source>
</evidence>
<dbReference type="RefSeq" id="WP_320500100.1">
    <property type="nucleotide sequence ID" value="NZ_JAXCLX010000001.1"/>
</dbReference>
<dbReference type="SUPFAM" id="SSF46626">
    <property type="entry name" value="Cytochrome c"/>
    <property type="match status" value="1"/>
</dbReference>
<reference evidence="9 10" key="1">
    <citation type="journal article" date="2013" name="Antonie Van Leeuwenhoek">
        <title>Dongia rigui sp. nov., isolated from freshwater of a large wetland in Korea.</title>
        <authorList>
            <person name="Baik K.S."/>
            <person name="Hwang Y.M."/>
            <person name="Choi J.S."/>
            <person name="Kwon J."/>
            <person name="Seong C.N."/>
        </authorList>
    </citation>
    <scope>NUCLEOTIDE SEQUENCE [LARGE SCALE GENOMIC DNA]</scope>
    <source>
        <strain evidence="9 10">04SU4-P</strain>
    </source>
</reference>
<dbReference type="InterPro" id="IPR009056">
    <property type="entry name" value="Cyt_c-like_dom"/>
</dbReference>
<dbReference type="InterPro" id="IPR036909">
    <property type="entry name" value="Cyt_c-like_dom_sf"/>
</dbReference>
<comment type="caution">
    <text evidence="9">The sequence shown here is derived from an EMBL/GenBank/DDBJ whole genome shotgun (WGS) entry which is preliminary data.</text>
</comment>
<keyword evidence="4" id="KW-0249">Electron transport</keyword>
<evidence type="ECO:0000256" key="3">
    <source>
        <dbReference type="ARBA" id="ARBA00022723"/>
    </source>
</evidence>
<evidence type="ECO:0000256" key="2">
    <source>
        <dbReference type="ARBA" id="ARBA00022617"/>
    </source>
</evidence>
<dbReference type="Pfam" id="PF00034">
    <property type="entry name" value="Cytochrom_C"/>
    <property type="match status" value="1"/>
</dbReference>
<evidence type="ECO:0000259" key="8">
    <source>
        <dbReference type="PROSITE" id="PS51007"/>
    </source>
</evidence>
<evidence type="ECO:0000256" key="1">
    <source>
        <dbReference type="ARBA" id="ARBA00022448"/>
    </source>
</evidence>
<evidence type="ECO:0000313" key="10">
    <source>
        <dbReference type="Proteomes" id="UP001271769"/>
    </source>
</evidence>
<dbReference type="PANTHER" id="PTHR11961">
    <property type="entry name" value="CYTOCHROME C"/>
    <property type="match status" value="1"/>
</dbReference>
<accession>A0ABU5DXM4</accession>
<feature type="signal peptide" evidence="7">
    <location>
        <begin position="1"/>
        <end position="23"/>
    </location>
</feature>
<name>A0ABU5DXM4_9PROT</name>
<keyword evidence="2 6" id="KW-0349">Heme</keyword>
<keyword evidence="5 6" id="KW-0408">Iron</keyword>
<evidence type="ECO:0000313" key="9">
    <source>
        <dbReference type="EMBL" id="MDY0871670.1"/>
    </source>
</evidence>
<keyword evidence="3 6" id="KW-0479">Metal-binding</keyword>
<keyword evidence="1" id="KW-0813">Transport</keyword>
<sequence>MKRAFLAAILFLFMALQAPSAEAAGNPARGAALYAEDCSACHAADTDQRGPHHRGLFSRQAGSVPGFDYSDALRGAGFIWSDQLLDAWLADPEALLPGQDMNVSVEDAQDRADLIAYLKTLQP</sequence>
<proteinExistence type="predicted"/>
<evidence type="ECO:0000256" key="4">
    <source>
        <dbReference type="ARBA" id="ARBA00022982"/>
    </source>
</evidence>
<keyword evidence="7" id="KW-0732">Signal</keyword>